<organism evidence="9 10">
    <name type="scientific">Leptolinea tardivitalis</name>
    <dbReference type="NCBI Taxonomy" id="229920"/>
    <lineage>
        <taxon>Bacteria</taxon>
        <taxon>Bacillati</taxon>
        <taxon>Chloroflexota</taxon>
        <taxon>Anaerolineae</taxon>
        <taxon>Anaerolineales</taxon>
        <taxon>Anaerolineaceae</taxon>
        <taxon>Leptolinea</taxon>
    </lineage>
</organism>
<dbReference type="SUPFAM" id="SSF47384">
    <property type="entry name" value="Homodimeric domain of signal transducing histidine kinase"/>
    <property type="match status" value="1"/>
</dbReference>
<evidence type="ECO:0000256" key="3">
    <source>
        <dbReference type="ARBA" id="ARBA00022553"/>
    </source>
</evidence>
<dbReference type="Gene3D" id="3.30.565.10">
    <property type="entry name" value="Histidine kinase-like ATPase, C-terminal domain"/>
    <property type="match status" value="1"/>
</dbReference>
<comment type="caution">
    <text evidence="9">The sequence shown here is derived from an EMBL/GenBank/DDBJ whole genome shotgun (WGS) entry which is preliminary data.</text>
</comment>
<dbReference type="Pfam" id="PF13185">
    <property type="entry name" value="GAF_2"/>
    <property type="match status" value="1"/>
</dbReference>
<feature type="domain" description="Histidine kinase" evidence="7">
    <location>
        <begin position="305"/>
        <end position="521"/>
    </location>
</feature>
<evidence type="ECO:0000313" key="10">
    <source>
        <dbReference type="Proteomes" id="UP000050430"/>
    </source>
</evidence>
<dbReference type="SMART" id="SM00387">
    <property type="entry name" value="HATPase_c"/>
    <property type="match status" value="1"/>
</dbReference>
<accession>A0A0P6X1T2</accession>
<dbReference type="EMBL" id="LGCK01000006">
    <property type="protein sequence ID" value="KPL73232.1"/>
    <property type="molecule type" value="Genomic_DNA"/>
</dbReference>
<dbReference type="SMART" id="SM00388">
    <property type="entry name" value="HisKA"/>
    <property type="match status" value="1"/>
</dbReference>
<dbReference type="Gene3D" id="3.30.450.20">
    <property type="entry name" value="PAS domain"/>
    <property type="match status" value="1"/>
</dbReference>
<name>A0A0P6X1T2_9CHLR</name>
<dbReference type="STRING" id="229920.ADM99_03085"/>
<dbReference type="CDD" id="cd00130">
    <property type="entry name" value="PAS"/>
    <property type="match status" value="1"/>
</dbReference>
<dbReference type="GO" id="GO:0009927">
    <property type="term" value="F:histidine phosphotransfer kinase activity"/>
    <property type="evidence" value="ECO:0007669"/>
    <property type="project" value="TreeGrafter"/>
</dbReference>
<dbReference type="CDD" id="cd00082">
    <property type="entry name" value="HisKA"/>
    <property type="match status" value="1"/>
</dbReference>
<dbReference type="NCBIfam" id="TIGR00229">
    <property type="entry name" value="sensory_box"/>
    <property type="match status" value="1"/>
</dbReference>
<evidence type="ECO:0000256" key="1">
    <source>
        <dbReference type="ARBA" id="ARBA00000085"/>
    </source>
</evidence>
<dbReference type="PANTHER" id="PTHR43047">
    <property type="entry name" value="TWO-COMPONENT HISTIDINE PROTEIN KINASE"/>
    <property type="match status" value="1"/>
</dbReference>
<evidence type="ECO:0000256" key="5">
    <source>
        <dbReference type="ARBA" id="ARBA00022777"/>
    </source>
</evidence>
<dbReference type="Pfam" id="PF00989">
    <property type="entry name" value="PAS"/>
    <property type="match status" value="1"/>
</dbReference>
<proteinExistence type="predicted"/>
<dbReference type="InterPro" id="IPR013767">
    <property type="entry name" value="PAS_fold"/>
</dbReference>
<evidence type="ECO:0000259" key="7">
    <source>
        <dbReference type="PROSITE" id="PS50109"/>
    </source>
</evidence>
<dbReference type="SUPFAM" id="SSF55781">
    <property type="entry name" value="GAF domain-like"/>
    <property type="match status" value="1"/>
</dbReference>
<evidence type="ECO:0000256" key="6">
    <source>
        <dbReference type="ARBA" id="ARBA00023012"/>
    </source>
</evidence>
<dbReference type="InterPro" id="IPR005467">
    <property type="entry name" value="His_kinase_dom"/>
</dbReference>
<dbReference type="Pfam" id="PF02518">
    <property type="entry name" value="HATPase_c"/>
    <property type="match status" value="1"/>
</dbReference>
<dbReference type="SMART" id="SM00091">
    <property type="entry name" value="PAS"/>
    <property type="match status" value="1"/>
</dbReference>
<dbReference type="InterPro" id="IPR036890">
    <property type="entry name" value="HATPase_C_sf"/>
</dbReference>
<keyword evidence="6" id="KW-0902">Two-component regulatory system</keyword>
<keyword evidence="10" id="KW-1185">Reference proteome</keyword>
<evidence type="ECO:0000259" key="8">
    <source>
        <dbReference type="PROSITE" id="PS50112"/>
    </source>
</evidence>
<dbReference type="InterPro" id="IPR036097">
    <property type="entry name" value="HisK_dim/P_sf"/>
</dbReference>
<feature type="domain" description="PAS" evidence="8">
    <location>
        <begin position="180"/>
        <end position="230"/>
    </location>
</feature>
<dbReference type="PRINTS" id="PR00344">
    <property type="entry name" value="BCTRLSENSOR"/>
</dbReference>
<dbReference type="GO" id="GO:0005886">
    <property type="term" value="C:plasma membrane"/>
    <property type="evidence" value="ECO:0007669"/>
    <property type="project" value="TreeGrafter"/>
</dbReference>
<evidence type="ECO:0000256" key="4">
    <source>
        <dbReference type="ARBA" id="ARBA00022679"/>
    </source>
</evidence>
<dbReference type="SUPFAM" id="SSF55785">
    <property type="entry name" value="PYP-like sensor domain (PAS domain)"/>
    <property type="match status" value="1"/>
</dbReference>
<dbReference type="GO" id="GO:0000155">
    <property type="term" value="F:phosphorelay sensor kinase activity"/>
    <property type="evidence" value="ECO:0007669"/>
    <property type="project" value="InterPro"/>
</dbReference>
<dbReference type="SUPFAM" id="SSF55874">
    <property type="entry name" value="ATPase domain of HSP90 chaperone/DNA topoisomerase II/histidine kinase"/>
    <property type="match status" value="1"/>
</dbReference>
<dbReference type="InterPro" id="IPR003594">
    <property type="entry name" value="HATPase_dom"/>
</dbReference>
<gene>
    <name evidence="9" type="ORF">ADM99_03085</name>
</gene>
<dbReference type="RefSeq" id="WP_062421628.1">
    <property type="nucleotide sequence ID" value="NZ_BBYA01000009.1"/>
</dbReference>
<dbReference type="InterPro" id="IPR035965">
    <property type="entry name" value="PAS-like_dom_sf"/>
</dbReference>
<dbReference type="Gene3D" id="1.10.287.130">
    <property type="match status" value="1"/>
</dbReference>
<dbReference type="GO" id="GO:0006355">
    <property type="term" value="P:regulation of DNA-templated transcription"/>
    <property type="evidence" value="ECO:0007669"/>
    <property type="project" value="InterPro"/>
</dbReference>
<dbReference type="PANTHER" id="PTHR43047:SF72">
    <property type="entry name" value="OSMOSENSING HISTIDINE PROTEIN KINASE SLN1"/>
    <property type="match status" value="1"/>
</dbReference>
<evidence type="ECO:0000256" key="2">
    <source>
        <dbReference type="ARBA" id="ARBA00012438"/>
    </source>
</evidence>
<comment type="catalytic activity">
    <reaction evidence="1">
        <text>ATP + protein L-histidine = ADP + protein N-phospho-L-histidine.</text>
        <dbReference type="EC" id="2.7.13.3"/>
    </reaction>
</comment>
<dbReference type="InterPro" id="IPR003661">
    <property type="entry name" value="HisK_dim/P_dom"/>
</dbReference>
<dbReference type="Pfam" id="PF00512">
    <property type="entry name" value="HisKA"/>
    <property type="match status" value="1"/>
</dbReference>
<reference evidence="9 10" key="1">
    <citation type="submission" date="2015-07" db="EMBL/GenBank/DDBJ databases">
        <title>Genome sequence of Leptolinea tardivitalis DSM 16556.</title>
        <authorList>
            <person name="Hemp J."/>
            <person name="Ward L.M."/>
            <person name="Pace L.A."/>
            <person name="Fischer W.W."/>
        </authorList>
    </citation>
    <scope>NUCLEOTIDE SEQUENCE [LARGE SCALE GENOMIC DNA]</scope>
    <source>
        <strain evidence="9 10">YMTK-2</strain>
    </source>
</reference>
<keyword evidence="4" id="KW-0808">Transferase</keyword>
<dbReference type="OrthoDB" id="9777816at2"/>
<dbReference type="InterPro" id="IPR000014">
    <property type="entry name" value="PAS"/>
</dbReference>
<dbReference type="FunFam" id="3.30.565.10:FF:000006">
    <property type="entry name" value="Sensor histidine kinase WalK"/>
    <property type="match status" value="1"/>
</dbReference>
<dbReference type="SMART" id="SM00065">
    <property type="entry name" value="GAF"/>
    <property type="match status" value="1"/>
</dbReference>
<dbReference type="InterPro" id="IPR004358">
    <property type="entry name" value="Sig_transdc_His_kin-like_C"/>
</dbReference>
<sequence length="524" mass="58228">MDNPQASAKTPVNLLLDISRELTAALDLHTVLERVLVLSTGSIGLERASLIVLDDRKKPIDAAIMVNGKIIVHKKEQLWATVESGLAGWVLKEGKAVLIPDTSKDARWLQRQDDSPEKSGPKSAVCLPLMQRESLVGILTIVHPQPNYFSNEEFNLLQGVADLCGSAIGNSRLFESLQAANRRYRELFDDSIDPIFITDMEGEILEANRQASGVTGYQPVELIGRSIFDLQTRDRSIIQEEQSHLSTGMAISFESKMVLRSGGQLPVIVHIRRENIDDIDMMQWLFRDISERKELDRLRDDLSAMIYHDLRSPLANVISSLDIMMASQQDPNSPNTGLIQIAYRSAERMQRLISALLDISRLEAGQSILKPKITEARSLLQEALEVVKPNIDTKQQTTSLVLPKDPIFLYVDVDMIRRVIINLTENANKFTPNGGALQLGCVLQGDKAELWVRDSGPGIPPESAKTIFEKYVRLQTENAPKGLGLGLAFCRLAVEAHGGKIWVESTQGHGSRFVMTLPLAKETL</sequence>
<dbReference type="InterPro" id="IPR003018">
    <property type="entry name" value="GAF"/>
</dbReference>
<dbReference type="CDD" id="cd00075">
    <property type="entry name" value="HATPase"/>
    <property type="match status" value="1"/>
</dbReference>
<keyword evidence="5" id="KW-0418">Kinase</keyword>
<dbReference type="Gene3D" id="3.30.450.40">
    <property type="match status" value="1"/>
</dbReference>
<protein>
    <recommendedName>
        <fullName evidence="2">histidine kinase</fullName>
        <ecNumber evidence="2">2.7.13.3</ecNumber>
    </recommendedName>
</protein>
<evidence type="ECO:0000313" key="9">
    <source>
        <dbReference type="EMBL" id="KPL73232.1"/>
    </source>
</evidence>
<dbReference type="PROSITE" id="PS50112">
    <property type="entry name" value="PAS"/>
    <property type="match status" value="1"/>
</dbReference>
<dbReference type="AlphaFoldDB" id="A0A0P6X1T2"/>
<dbReference type="Proteomes" id="UP000050430">
    <property type="component" value="Unassembled WGS sequence"/>
</dbReference>
<dbReference type="EC" id="2.7.13.3" evidence="2"/>
<dbReference type="PROSITE" id="PS50109">
    <property type="entry name" value="HIS_KIN"/>
    <property type="match status" value="1"/>
</dbReference>
<dbReference type="InterPro" id="IPR029016">
    <property type="entry name" value="GAF-like_dom_sf"/>
</dbReference>
<keyword evidence="3" id="KW-0597">Phosphoprotein</keyword>